<keyword evidence="14" id="KW-1185">Reference proteome</keyword>
<keyword evidence="2 11" id="KW-0547">Nucleotide-binding</keyword>
<keyword evidence="6 11" id="KW-0269">Exonuclease</keyword>
<dbReference type="Proteomes" id="UP000295496">
    <property type="component" value="Unassembled WGS sequence"/>
</dbReference>
<comment type="caution">
    <text evidence="13">The sequence shown here is derived from an EMBL/GenBank/DDBJ whole genome shotgun (WGS) entry which is preliminary data.</text>
</comment>
<dbReference type="HAMAP" id="MF_01487">
    <property type="entry name" value="RecD"/>
    <property type="match status" value="1"/>
</dbReference>
<dbReference type="InterPro" id="IPR027417">
    <property type="entry name" value="P-loop_NTPase"/>
</dbReference>
<keyword evidence="9 11" id="KW-0234">DNA repair</keyword>
<name>A0A4V2PTX3_9PAST</name>
<dbReference type="InterPro" id="IPR027785">
    <property type="entry name" value="UvrD-like_helicase_C"/>
</dbReference>
<dbReference type="InterPro" id="IPR050534">
    <property type="entry name" value="Coronavir_polyprotein_1ab"/>
</dbReference>
<gene>
    <name evidence="11" type="primary">recD</name>
    <name evidence="13" type="ORF">EV692_1956</name>
</gene>
<dbReference type="GO" id="GO:0005524">
    <property type="term" value="F:ATP binding"/>
    <property type="evidence" value="ECO:0007669"/>
    <property type="project" value="UniProtKB-UniRule"/>
</dbReference>
<dbReference type="InterPro" id="IPR049550">
    <property type="entry name" value="RecD_N"/>
</dbReference>
<dbReference type="InterPro" id="IPR041851">
    <property type="entry name" value="RecD_N_sf"/>
</dbReference>
<evidence type="ECO:0000256" key="1">
    <source>
        <dbReference type="ARBA" id="ARBA00022722"/>
    </source>
</evidence>
<evidence type="ECO:0000256" key="9">
    <source>
        <dbReference type="ARBA" id="ARBA00023204"/>
    </source>
</evidence>
<dbReference type="EMBL" id="SMGJ01000006">
    <property type="protein sequence ID" value="TCK68251.1"/>
    <property type="molecule type" value="Genomic_DNA"/>
</dbReference>
<dbReference type="GO" id="GO:0000724">
    <property type="term" value="P:double-strand break repair via homologous recombination"/>
    <property type="evidence" value="ECO:0007669"/>
    <property type="project" value="UniProtKB-UniRule"/>
</dbReference>
<dbReference type="GO" id="GO:0003677">
    <property type="term" value="F:DNA binding"/>
    <property type="evidence" value="ECO:0007669"/>
    <property type="project" value="UniProtKB-UniRule"/>
</dbReference>
<accession>A0A4V2PTX3</accession>
<keyword evidence="1 11" id="KW-0540">Nuclease</keyword>
<sequence length="664" mass="75209">MLNLLFSLCQQQRISQADFYFAKLIADKQQGLGYSEQQQVLAILVAGLCQYSLSQGNTCLFLDRDLANNYFGLRYIKTDDGIDYVAEINQKIANLPLHQWANMLQDHIAFTLSPQEKIAPLVLQHNALYFYRTWQDEYRLADYIKTAVQKPQDFSLPQVKACLARYFEQTTATTNWQKVAVAVALRQSFCLISGGPGTGKTYTVARLLAVLQKLHQGKLKIGLSAPTGKASARLSESIEKELNSESLQHLLIEDAIQHNMPSSAQTLHSLLGVRPFSEKTVYHAQNPFPYDVLIIDEASMIDLSLMNKVREALAPHCKLILLGDKDQLSSVEAGAILGELGQFMGLYFDPKRQKNIGCYDKEFTEYLTAVTGEILIASETSLSSIANCLCYLPDSRRFDENSGIGQLAAAVNSVQYPVIEQSWTLFTQDFSQGKLHLVEFLPQQFADEKDFNAHCINQIVQSAVQNYRDYLVYLQQNKDDLNNEHYQMLFAKFNAVRFLTALRQGEFGVESLNQMIANALQKAGLVNFQQQRDWYLGKPIMITQNDRNVNLANGDIGIYVGHNLVCFDSVDKQGNYKLVSRHRLPMQYETAYVMTVHKSQGSEFNHTFLLLPTKNNPVLSKELVYTAITRAKDEFTLFATEQIWQLAVQRKSKRQSGLKFVLDQ</sequence>
<dbReference type="PANTHER" id="PTHR43788">
    <property type="entry name" value="DNA2/NAM7 HELICASE FAMILY MEMBER"/>
    <property type="match status" value="1"/>
</dbReference>
<dbReference type="SUPFAM" id="SSF52540">
    <property type="entry name" value="P-loop containing nucleoside triphosphate hydrolases"/>
    <property type="match status" value="2"/>
</dbReference>
<comment type="similarity">
    <text evidence="11">Belongs to the RecD family.</text>
</comment>
<evidence type="ECO:0000256" key="10">
    <source>
        <dbReference type="ARBA" id="ARBA00023235"/>
    </source>
</evidence>
<comment type="subunit">
    <text evidence="11">Heterotrimer of RecB, RecC and RecD. All subunits contribute to DNA-binding.</text>
</comment>
<evidence type="ECO:0000313" key="13">
    <source>
        <dbReference type="EMBL" id="TCK68251.1"/>
    </source>
</evidence>
<feature type="binding site" evidence="11">
    <location>
        <begin position="194"/>
        <end position="201"/>
    </location>
    <ligand>
        <name>ATP</name>
        <dbReference type="ChEBI" id="CHEBI:30616"/>
    </ligand>
</feature>
<keyword evidence="7 11" id="KW-0067">ATP-binding</keyword>
<dbReference type="GO" id="GO:0016887">
    <property type="term" value="F:ATP hydrolysis activity"/>
    <property type="evidence" value="ECO:0007669"/>
    <property type="project" value="RHEA"/>
</dbReference>
<comment type="function">
    <text evidence="11">A helicase/nuclease that prepares dsDNA breaks (DSB) for recombinational DNA repair. Binds to DSBs and unwinds DNA via a highly rapid and processive ATP-dependent bidirectional helicase activity. Unwinds dsDNA until it encounters a Chi (crossover hotspot instigator) sequence from the 3' direction. Cuts ssDNA a few nucleotides 3' to the Chi site. The properties and activities of the enzyme are changed at Chi. The Chi-altered holoenzyme produces a long 3'-ssDNA overhang and facilitates RecA-binding to the ssDNA for homologous DNA recombination and repair. Holoenzyme degrades any linearized DNA that is unable to undergo homologous recombination. In the holoenzyme this subunit has ssDNA-dependent ATPase and 5'-3' helicase activity. When added to pre-assembled RecBC greatly stimulates nuclease activity and augments holoenzyme processivity. Negatively regulates the RecA-loading ability of RecBCD.</text>
</comment>
<dbReference type="PANTHER" id="PTHR43788:SF6">
    <property type="entry name" value="DNA HELICASE B"/>
    <property type="match status" value="1"/>
</dbReference>
<dbReference type="NCBIfam" id="TIGR01447">
    <property type="entry name" value="recD"/>
    <property type="match status" value="1"/>
</dbReference>
<dbReference type="GO" id="GO:0043139">
    <property type="term" value="F:5'-3' DNA helicase activity"/>
    <property type="evidence" value="ECO:0007669"/>
    <property type="project" value="UniProtKB-UniRule"/>
</dbReference>
<dbReference type="SMART" id="SM00382">
    <property type="entry name" value="AAA"/>
    <property type="match status" value="1"/>
</dbReference>
<dbReference type="InterPro" id="IPR003593">
    <property type="entry name" value="AAA+_ATPase"/>
</dbReference>
<comment type="miscellaneous">
    <text evidence="11">In the RecBCD complex, RecB has a slow 3'-5' helicase, an exonuclease activity and loads RecA onto ssDNA, RecD has a fast 5'-3' helicase activity, while RecC stimulates the ATPase and processivity of the RecB helicase and contributes to recognition of the Chi site.</text>
</comment>
<evidence type="ECO:0000256" key="5">
    <source>
        <dbReference type="ARBA" id="ARBA00022806"/>
    </source>
</evidence>
<evidence type="ECO:0000256" key="2">
    <source>
        <dbReference type="ARBA" id="ARBA00022741"/>
    </source>
</evidence>
<dbReference type="Gene3D" id="1.10.10.1020">
    <property type="entry name" value="RecBCD complex, subunit RecD, N-terminal domain"/>
    <property type="match status" value="1"/>
</dbReference>
<dbReference type="GO" id="GO:0009338">
    <property type="term" value="C:exodeoxyribonuclease V complex"/>
    <property type="evidence" value="ECO:0007669"/>
    <property type="project" value="InterPro"/>
</dbReference>
<evidence type="ECO:0000313" key="14">
    <source>
        <dbReference type="Proteomes" id="UP000295496"/>
    </source>
</evidence>
<evidence type="ECO:0000259" key="12">
    <source>
        <dbReference type="SMART" id="SM00382"/>
    </source>
</evidence>
<dbReference type="CDD" id="cd17933">
    <property type="entry name" value="DEXSc_RecD-like"/>
    <property type="match status" value="1"/>
</dbReference>
<dbReference type="RefSeq" id="WP_132302525.1">
    <property type="nucleotide sequence ID" value="NZ_CP170642.1"/>
</dbReference>
<evidence type="ECO:0000256" key="3">
    <source>
        <dbReference type="ARBA" id="ARBA00022763"/>
    </source>
</evidence>
<dbReference type="Pfam" id="PF21185">
    <property type="entry name" value="RecD_N"/>
    <property type="match status" value="1"/>
</dbReference>
<dbReference type="EC" id="5.6.2.3" evidence="11"/>
<dbReference type="Pfam" id="PF13245">
    <property type="entry name" value="AAA_19"/>
    <property type="match status" value="1"/>
</dbReference>
<keyword evidence="8 11" id="KW-0238">DNA-binding</keyword>
<keyword evidence="5 11" id="KW-0347">Helicase</keyword>
<evidence type="ECO:0000256" key="4">
    <source>
        <dbReference type="ARBA" id="ARBA00022801"/>
    </source>
</evidence>
<dbReference type="Pfam" id="PF13538">
    <property type="entry name" value="UvrD_C_2"/>
    <property type="match status" value="1"/>
</dbReference>
<dbReference type="CDD" id="cd18809">
    <property type="entry name" value="SF1_C_RecD"/>
    <property type="match status" value="1"/>
</dbReference>
<feature type="domain" description="AAA+ ATPase" evidence="12">
    <location>
        <begin position="186"/>
        <end position="396"/>
    </location>
</feature>
<dbReference type="GO" id="GO:0017116">
    <property type="term" value="F:single-stranded DNA helicase activity"/>
    <property type="evidence" value="ECO:0007669"/>
    <property type="project" value="TreeGrafter"/>
</dbReference>
<dbReference type="AlphaFoldDB" id="A0A4V2PTX3"/>
<keyword evidence="10 11" id="KW-0413">Isomerase</keyword>
<keyword evidence="4 11" id="KW-0378">Hydrolase</keyword>
<dbReference type="GO" id="GO:0008854">
    <property type="term" value="F:exodeoxyribonuclease V activity"/>
    <property type="evidence" value="ECO:0007669"/>
    <property type="project" value="InterPro"/>
</dbReference>
<evidence type="ECO:0000256" key="7">
    <source>
        <dbReference type="ARBA" id="ARBA00022840"/>
    </source>
</evidence>
<keyword evidence="3 11" id="KW-0227">DNA damage</keyword>
<evidence type="ECO:0000256" key="8">
    <source>
        <dbReference type="ARBA" id="ARBA00023125"/>
    </source>
</evidence>
<reference evidence="13 14" key="1">
    <citation type="submission" date="2019-03" db="EMBL/GenBank/DDBJ databases">
        <title>Genomic Encyclopedia of Type Strains, Phase IV (KMG-IV): sequencing the most valuable type-strain genomes for metagenomic binning, comparative biology and taxonomic classification.</title>
        <authorList>
            <person name="Goeker M."/>
        </authorList>
    </citation>
    <scope>NUCLEOTIDE SEQUENCE [LARGE SCALE GENOMIC DNA]</scope>
    <source>
        <strain evidence="13 14">DSM 10053</strain>
    </source>
</reference>
<evidence type="ECO:0000256" key="11">
    <source>
        <dbReference type="HAMAP-Rule" id="MF_01487"/>
    </source>
</evidence>
<dbReference type="InterPro" id="IPR006344">
    <property type="entry name" value="RecD"/>
</dbReference>
<proteinExistence type="inferred from homology"/>
<evidence type="ECO:0000256" key="6">
    <source>
        <dbReference type="ARBA" id="ARBA00022839"/>
    </source>
</evidence>
<dbReference type="Gene3D" id="3.40.50.300">
    <property type="entry name" value="P-loop containing nucleotide triphosphate hydrolases"/>
    <property type="match status" value="3"/>
</dbReference>
<comment type="catalytic activity">
    <reaction evidence="11">
        <text>ATP + H2O = ADP + phosphate + H(+)</text>
        <dbReference type="Rhea" id="RHEA:13065"/>
        <dbReference type="ChEBI" id="CHEBI:15377"/>
        <dbReference type="ChEBI" id="CHEBI:15378"/>
        <dbReference type="ChEBI" id="CHEBI:30616"/>
        <dbReference type="ChEBI" id="CHEBI:43474"/>
        <dbReference type="ChEBI" id="CHEBI:456216"/>
        <dbReference type="EC" id="5.6.2.3"/>
    </reaction>
</comment>
<protein>
    <recommendedName>
        <fullName evidence="11">RecBCD enzyme subunit RecD</fullName>
        <ecNumber evidence="11">5.6.2.3</ecNumber>
    </recommendedName>
    <alternativeName>
        <fullName evidence="11">DNA 5'-3' helicase subunit RecD</fullName>
    </alternativeName>
    <alternativeName>
        <fullName evidence="11">Exonuclease V subunit RecD</fullName>
        <shortName evidence="11">ExoV subunit RecD</shortName>
    </alternativeName>
    <alternativeName>
        <fullName evidence="11">Helicase/nuclease RecBCD subunit RecD</fullName>
    </alternativeName>
</protein>
<organism evidence="13 14">
    <name type="scientific">Lonepinella koalarum</name>
    <dbReference type="NCBI Taxonomy" id="53417"/>
    <lineage>
        <taxon>Bacteria</taxon>
        <taxon>Pseudomonadati</taxon>
        <taxon>Pseudomonadota</taxon>
        <taxon>Gammaproteobacteria</taxon>
        <taxon>Pasteurellales</taxon>
        <taxon>Pasteurellaceae</taxon>
        <taxon>Lonepinella</taxon>
    </lineage>
</organism>